<dbReference type="Pfam" id="PF01726">
    <property type="entry name" value="LexA_DNA_bind"/>
    <property type="match status" value="1"/>
</dbReference>
<dbReference type="InterPro" id="IPR036286">
    <property type="entry name" value="LexA/Signal_pep-like_sf"/>
</dbReference>
<dbReference type="InterPro" id="IPR050077">
    <property type="entry name" value="LexA_repressor"/>
</dbReference>
<dbReference type="PANTHER" id="PTHR33516:SF2">
    <property type="entry name" value="LEXA REPRESSOR-RELATED"/>
    <property type="match status" value="1"/>
</dbReference>
<dbReference type="InterPro" id="IPR036390">
    <property type="entry name" value="WH_DNA-bd_sf"/>
</dbReference>
<evidence type="ECO:0000259" key="1">
    <source>
        <dbReference type="Pfam" id="PF00717"/>
    </source>
</evidence>
<evidence type="ECO:0000313" key="3">
    <source>
        <dbReference type="EMBL" id="OGG48415.1"/>
    </source>
</evidence>
<dbReference type="Proteomes" id="UP000178815">
    <property type="component" value="Unassembled WGS sequence"/>
</dbReference>
<protein>
    <recommendedName>
        <fullName evidence="5">Peptidase S24/S26A/S26B/S26C domain-containing protein</fullName>
    </recommendedName>
</protein>
<comment type="caution">
    <text evidence="3">The sequence shown here is derived from an EMBL/GenBank/DDBJ whole genome shotgun (WGS) entry which is preliminary data.</text>
</comment>
<name>A0A1F6CGU7_9BACT</name>
<organism evidence="3 4">
    <name type="scientific">Candidatus Kaiserbacteria bacterium RIFCSPHIGHO2_01_FULL_53_31</name>
    <dbReference type="NCBI Taxonomy" id="1798481"/>
    <lineage>
        <taxon>Bacteria</taxon>
        <taxon>Candidatus Kaiseribacteriota</taxon>
    </lineage>
</organism>
<dbReference type="CDD" id="cd06529">
    <property type="entry name" value="S24_LexA-like"/>
    <property type="match status" value="1"/>
</dbReference>
<accession>A0A1F6CGU7</accession>
<dbReference type="InterPro" id="IPR039418">
    <property type="entry name" value="LexA-like"/>
</dbReference>
<dbReference type="EMBL" id="MFKU01000014">
    <property type="protein sequence ID" value="OGG48415.1"/>
    <property type="molecule type" value="Genomic_DNA"/>
</dbReference>
<dbReference type="SUPFAM" id="SSF51306">
    <property type="entry name" value="LexA/Signal peptidase"/>
    <property type="match status" value="1"/>
</dbReference>
<reference evidence="3 4" key="1">
    <citation type="journal article" date="2016" name="Nat. Commun.">
        <title>Thousands of microbial genomes shed light on interconnected biogeochemical processes in an aquifer system.</title>
        <authorList>
            <person name="Anantharaman K."/>
            <person name="Brown C.T."/>
            <person name="Hug L.A."/>
            <person name="Sharon I."/>
            <person name="Castelle C.J."/>
            <person name="Probst A.J."/>
            <person name="Thomas B.C."/>
            <person name="Singh A."/>
            <person name="Wilkins M.J."/>
            <person name="Karaoz U."/>
            <person name="Brodie E.L."/>
            <person name="Williams K.H."/>
            <person name="Hubbard S.S."/>
            <person name="Banfield J.F."/>
        </authorList>
    </citation>
    <scope>NUCLEOTIDE SEQUENCE [LARGE SCALE GENOMIC DNA]</scope>
</reference>
<dbReference type="SUPFAM" id="SSF46785">
    <property type="entry name" value="Winged helix' DNA-binding domain"/>
    <property type="match status" value="1"/>
</dbReference>
<feature type="domain" description="Peptidase S24/S26A/S26B/S26C" evidence="1">
    <location>
        <begin position="79"/>
        <end position="195"/>
    </location>
</feature>
<dbReference type="AlphaFoldDB" id="A0A1F6CGU7"/>
<dbReference type="Gene3D" id="1.10.10.10">
    <property type="entry name" value="Winged helix-like DNA-binding domain superfamily/Winged helix DNA-binding domain"/>
    <property type="match status" value="1"/>
</dbReference>
<evidence type="ECO:0000259" key="2">
    <source>
        <dbReference type="Pfam" id="PF01726"/>
    </source>
</evidence>
<proteinExistence type="predicted"/>
<sequence>MEMHETQKKLLKYLKNVEDLEGISLRHIAREVGINNAQTVSHHLKQLEKHGYIRRNFSNPALFEILKDPVEDVVYLDLLGFAQCGNEAEFFSDGNLKEKIAISTKLFGIRDPQDAFLVRAKGDSMLPDIVERDLILCDKRDDVDSGSIALVIDGDEPKLKRVIKKSRNEYILNSINRKYDDKSVKRGQDFRILGVGRSVIRGL</sequence>
<gene>
    <name evidence="3" type="ORF">A2678_03205</name>
</gene>
<dbReference type="Gene3D" id="2.10.109.10">
    <property type="entry name" value="Umud Fragment, subunit A"/>
    <property type="match status" value="1"/>
</dbReference>
<dbReference type="InterPro" id="IPR015927">
    <property type="entry name" value="Peptidase_S24_S26A/B/C"/>
</dbReference>
<dbReference type="CDD" id="cd00090">
    <property type="entry name" value="HTH_ARSR"/>
    <property type="match status" value="1"/>
</dbReference>
<feature type="domain" description="LexA repressor DNA-binding" evidence="2">
    <location>
        <begin position="5"/>
        <end position="56"/>
    </location>
</feature>
<dbReference type="GO" id="GO:0004252">
    <property type="term" value="F:serine-type endopeptidase activity"/>
    <property type="evidence" value="ECO:0007669"/>
    <property type="project" value="InterPro"/>
</dbReference>
<dbReference type="Pfam" id="PF00717">
    <property type="entry name" value="Peptidase_S24"/>
    <property type="match status" value="1"/>
</dbReference>
<dbReference type="STRING" id="1798481.A2678_03205"/>
<evidence type="ECO:0008006" key="5">
    <source>
        <dbReference type="Google" id="ProtNLM"/>
    </source>
</evidence>
<dbReference type="InterPro" id="IPR011991">
    <property type="entry name" value="ArsR-like_HTH"/>
</dbReference>
<dbReference type="InterPro" id="IPR006199">
    <property type="entry name" value="LexA_DNA-bd_dom"/>
</dbReference>
<evidence type="ECO:0000313" key="4">
    <source>
        <dbReference type="Proteomes" id="UP000178815"/>
    </source>
</evidence>
<dbReference type="InterPro" id="IPR036388">
    <property type="entry name" value="WH-like_DNA-bd_sf"/>
</dbReference>
<dbReference type="GO" id="GO:0006508">
    <property type="term" value="P:proteolysis"/>
    <property type="evidence" value="ECO:0007669"/>
    <property type="project" value="InterPro"/>
</dbReference>
<dbReference type="PANTHER" id="PTHR33516">
    <property type="entry name" value="LEXA REPRESSOR"/>
    <property type="match status" value="1"/>
</dbReference>